<dbReference type="GeneID" id="42802179"/>
<keyword evidence="1" id="KW-0812">Transmembrane</keyword>
<keyword evidence="1" id="KW-0472">Membrane</keyword>
<gene>
    <name evidence="2" type="ORF">HNQ62_001710</name>
</gene>
<feature type="transmembrane region" description="Helical" evidence="1">
    <location>
        <begin position="51"/>
        <end position="74"/>
    </location>
</feature>
<protein>
    <submittedName>
        <fullName evidence="2">Putative membrane protein</fullName>
    </submittedName>
</protein>
<evidence type="ECO:0000256" key="1">
    <source>
        <dbReference type="SAM" id="Phobius"/>
    </source>
</evidence>
<dbReference type="InterPro" id="IPR012861">
    <property type="entry name" value="DUF1634"/>
</dbReference>
<dbReference type="OrthoDB" id="382593at2157"/>
<evidence type="ECO:0000313" key="3">
    <source>
        <dbReference type="Proteomes" id="UP000582213"/>
    </source>
</evidence>
<keyword evidence="1" id="KW-1133">Transmembrane helix</keyword>
<organism evidence="2 3">
    <name type="scientific">Sulfurisphaera ohwakuensis</name>
    <dbReference type="NCBI Taxonomy" id="69656"/>
    <lineage>
        <taxon>Archaea</taxon>
        <taxon>Thermoproteota</taxon>
        <taxon>Thermoprotei</taxon>
        <taxon>Sulfolobales</taxon>
        <taxon>Sulfolobaceae</taxon>
        <taxon>Sulfurisphaera</taxon>
    </lineage>
</organism>
<comment type="caution">
    <text evidence="2">The sequence shown here is derived from an EMBL/GenBank/DDBJ whole genome shotgun (WGS) entry which is preliminary data.</text>
</comment>
<feature type="transmembrane region" description="Helical" evidence="1">
    <location>
        <begin position="86"/>
        <end position="110"/>
    </location>
</feature>
<dbReference type="AlphaFoldDB" id="A0A7J9RV57"/>
<dbReference type="Pfam" id="PF07843">
    <property type="entry name" value="DUF1634"/>
    <property type="match status" value="1"/>
</dbReference>
<dbReference type="Proteomes" id="UP000582213">
    <property type="component" value="Unassembled WGS sequence"/>
</dbReference>
<feature type="transmembrane region" description="Helical" evidence="1">
    <location>
        <begin position="9"/>
        <end position="31"/>
    </location>
</feature>
<name>A0A7J9RV57_SULOH</name>
<proteinExistence type="predicted"/>
<sequence length="112" mass="12597">MDEKKLISLTLRIGIAISSSLVILGLLLFLVTNSNYNIYNFNTSNLNLLNYSNPLAIILYGIIALISIPLLVVSEQIIIYLLEKDKIYVIISVLVFTIMVFAILVMPKIIMH</sequence>
<dbReference type="RefSeq" id="WP_184651017.1">
    <property type="nucleotide sequence ID" value="NZ_CP045484.1"/>
</dbReference>
<dbReference type="EMBL" id="JACHFY010000008">
    <property type="protein sequence ID" value="MBB5253939.1"/>
    <property type="molecule type" value="Genomic_DNA"/>
</dbReference>
<accession>A0A7J9RV57</accession>
<reference evidence="2 3" key="1">
    <citation type="submission" date="2020-08" db="EMBL/GenBank/DDBJ databases">
        <title>Genomic Encyclopedia of Type Strains, Phase IV (KMG-IV): sequencing the most valuable type-strain genomes for metagenomic binning, comparative biology and taxonomic classification.</title>
        <authorList>
            <person name="Goeker M."/>
        </authorList>
    </citation>
    <scope>NUCLEOTIDE SEQUENCE [LARGE SCALE GENOMIC DNA]</scope>
    <source>
        <strain evidence="2 3">DSM 12421</strain>
    </source>
</reference>
<evidence type="ECO:0000313" key="2">
    <source>
        <dbReference type="EMBL" id="MBB5253939.1"/>
    </source>
</evidence>